<gene>
    <name evidence="14" type="ORF">A4H02_06170</name>
</gene>
<accession>A0A1E3G366</accession>
<keyword evidence="7" id="KW-0658">Purine biosynthesis</keyword>
<dbReference type="AlphaFoldDB" id="A0A1E3G366"/>
<evidence type="ECO:0000256" key="3">
    <source>
        <dbReference type="ARBA" id="ARBA00005174"/>
    </source>
</evidence>
<evidence type="ECO:0000256" key="7">
    <source>
        <dbReference type="ARBA" id="ARBA00022755"/>
    </source>
</evidence>
<dbReference type="NCBIfam" id="TIGR00877">
    <property type="entry name" value="purD"/>
    <property type="match status" value="1"/>
</dbReference>
<dbReference type="InterPro" id="IPR011054">
    <property type="entry name" value="Rudment_hybrid_motif"/>
</dbReference>
<evidence type="ECO:0000256" key="2">
    <source>
        <dbReference type="ARBA" id="ARBA00001946"/>
    </source>
</evidence>
<feature type="domain" description="ATP-grasp" evidence="13">
    <location>
        <begin position="94"/>
        <end position="298"/>
    </location>
</feature>
<evidence type="ECO:0000256" key="11">
    <source>
        <dbReference type="ARBA" id="ARBA00042864"/>
    </source>
</evidence>
<dbReference type="Gene3D" id="3.30.1490.20">
    <property type="entry name" value="ATP-grasp fold, A domain"/>
    <property type="match status" value="1"/>
</dbReference>
<dbReference type="PROSITE" id="PS00184">
    <property type="entry name" value="GARS"/>
    <property type="match status" value="1"/>
</dbReference>
<dbReference type="GO" id="GO:0006189">
    <property type="term" value="P:'de novo' IMP biosynthetic process"/>
    <property type="evidence" value="ECO:0007669"/>
    <property type="project" value="UniProtKB-UniPathway"/>
</dbReference>
<dbReference type="Gene3D" id="3.90.600.10">
    <property type="entry name" value="Phosphoribosylglycinamide synthetase, C-terminal domain"/>
    <property type="match status" value="1"/>
</dbReference>
<evidence type="ECO:0000256" key="6">
    <source>
        <dbReference type="ARBA" id="ARBA00022741"/>
    </source>
</evidence>
<dbReference type="EMBL" id="LWAF01000008">
    <property type="protein sequence ID" value="ODN30273.1"/>
    <property type="molecule type" value="Genomic_DNA"/>
</dbReference>
<evidence type="ECO:0000256" key="8">
    <source>
        <dbReference type="ARBA" id="ARBA00022840"/>
    </source>
</evidence>
<dbReference type="SMART" id="SM01209">
    <property type="entry name" value="GARS_A"/>
    <property type="match status" value="1"/>
</dbReference>
<sequence>MEKVLILGSGGREHAIGWAFLQAGFQVDFYPGNAGTARCGRNVKVESWDALGEYDLVIPGSEEYLAMGVADGRPNVFGPDSKGAFLEASKCFAKSFMMKYDIPTARYEIADDEESLLKALEKFTPPFVLKLDGLAQGKGVVIAQGKEQAYEVGVKMMKGDFVKGVSGKLVVEEFLRGKELSAIGIVHGRKFALLPFTRDYKRAFTGNVGPNTGGMGAYGPVHVDGKLKAKIEEIFSKTLFGLEKEGIFYKGFLYAGLMLVNDEPYVLEFNVRLGDPETEVIVYMDPEHFVENVLKAFAGEPFQEYYPNHYAVDVVIASEGYPEFPRKGQEIIVEPGGFYYFAGVSETDGRLYVSGGRVIHAMGRGSTLEKAREEAYQNVSKVHFEGMFYRTDIAAL</sequence>
<dbReference type="Pfam" id="PF02844">
    <property type="entry name" value="GARS_N"/>
    <property type="match status" value="1"/>
</dbReference>
<dbReference type="PANTHER" id="PTHR43472:SF1">
    <property type="entry name" value="PHOSPHORIBOSYLAMINE--GLYCINE LIGASE, CHLOROPLASTIC"/>
    <property type="match status" value="1"/>
</dbReference>
<dbReference type="InterPro" id="IPR037123">
    <property type="entry name" value="PRibGlycinamide_synth_C_sf"/>
</dbReference>
<keyword evidence="8 12" id="KW-0067">ATP-binding</keyword>
<evidence type="ECO:0000256" key="12">
    <source>
        <dbReference type="PROSITE-ProRule" id="PRU00409"/>
    </source>
</evidence>
<dbReference type="STRING" id="1008305.A4H02_06170"/>
<dbReference type="Pfam" id="PF01071">
    <property type="entry name" value="GARS_A"/>
    <property type="match status" value="1"/>
</dbReference>
<evidence type="ECO:0000259" key="13">
    <source>
        <dbReference type="PROSITE" id="PS50975"/>
    </source>
</evidence>
<comment type="cofactor">
    <cofactor evidence="2">
        <name>Mg(2+)</name>
        <dbReference type="ChEBI" id="CHEBI:18420"/>
    </cofactor>
</comment>
<dbReference type="InterPro" id="IPR020559">
    <property type="entry name" value="PRibGlycinamide_synth_CS"/>
</dbReference>
<evidence type="ECO:0000313" key="15">
    <source>
        <dbReference type="Proteomes" id="UP000094570"/>
    </source>
</evidence>
<dbReference type="PANTHER" id="PTHR43472">
    <property type="entry name" value="PHOSPHORIBOSYLAMINE--GLYCINE LIGASE"/>
    <property type="match status" value="1"/>
</dbReference>
<keyword evidence="15" id="KW-1185">Reference proteome</keyword>
<dbReference type="Proteomes" id="UP000094570">
    <property type="component" value="Unassembled WGS sequence"/>
</dbReference>
<dbReference type="GO" id="GO:0009113">
    <property type="term" value="P:purine nucleobase biosynthetic process"/>
    <property type="evidence" value="ECO:0007669"/>
    <property type="project" value="InterPro"/>
</dbReference>
<evidence type="ECO:0000256" key="5">
    <source>
        <dbReference type="ARBA" id="ARBA00022598"/>
    </source>
</evidence>
<dbReference type="EC" id="6.3.4.13" evidence="4"/>
<proteinExistence type="inferred from homology"/>
<dbReference type="GO" id="GO:0046872">
    <property type="term" value="F:metal ion binding"/>
    <property type="evidence" value="ECO:0007669"/>
    <property type="project" value="InterPro"/>
</dbReference>
<dbReference type="SMART" id="SM01210">
    <property type="entry name" value="GARS_C"/>
    <property type="match status" value="1"/>
</dbReference>
<protein>
    <recommendedName>
        <fullName evidence="4">phosphoribosylamine--glycine ligase</fullName>
        <ecNumber evidence="4">6.3.4.13</ecNumber>
    </recommendedName>
    <alternativeName>
        <fullName evidence="10">Glycinamide ribonucleotide synthetase</fullName>
    </alternativeName>
    <alternativeName>
        <fullName evidence="11">Phosphoribosylglycinamide synthetase</fullName>
    </alternativeName>
</protein>
<dbReference type="Pfam" id="PF02843">
    <property type="entry name" value="GARS_C"/>
    <property type="match status" value="1"/>
</dbReference>
<dbReference type="Gene3D" id="3.30.470.20">
    <property type="entry name" value="ATP-grasp fold, B domain"/>
    <property type="match status" value="1"/>
</dbReference>
<comment type="similarity">
    <text evidence="9">Belongs to the GARS family.</text>
</comment>
<dbReference type="SUPFAM" id="SSF51246">
    <property type="entry name" value="Rudiment single hybrid motif"/>
    <property type="match status" value="1"/>
</dbReference>
<dbReference type="InterPro" id="IPR020562">
    <property type="entry name" value="PRibGlycinamide_synth_N"/>
</dbReference>
<evidence type="ECO:0000256" key="4">
    <source>
        <dbReference type="ARBA" id="ARBA00013255"/>
    </source>
</evidence>
<evidence type="ECO:0000313" key="14">
    <source>
        <dbReference type="EMBL" id="ODN30273.1"/>
    </source>
</evidence>
<dbReference type="Gene3D" id="3.40.50.20">
    <property type="match status" value="1"/>
</dbReference>
<dbReference type="GO" id="GO:0005524">
    <property type="term" value="F:ATP binding"/>
    <property type="evidence" value="ECO:0007669"/>
    <property type="project" value="UniProtKB-UniRule"/>
</dbReference>
<evidence type="ECO:0000256" key="10">
    <source>
        <dbReference type="ARBA" id="ARBA00042242"/>
    </source>
</evidence>
<dbReference type="SUPFAM" id="SSF56059">
    <property type="entry name" value="Glutathione synthetase ATP-binding domain-like"/>
    <property type="match status" value="1"/>
</dbReference>
<dbReference type="InterPro" id="IPR000115">
    <property type="entry name" value="PRibGlycinamide_synth"/>
</dbReference>
<comment type="caution">
    <text evidence="14">The sequence shown here is derived from an EMBL/GenBank/DDBJ whole genome shotgun (WGS) entry which is preliminary data.</text>
</comment>
<evidence type="ECO:0000256" key="1">
    <source>
        <dbReference type="ARBA" id="ARBA00001936"/>
    </source>
</evidence>
<dbReference type="UniPathway" id="UPA00074">
    <property type="reaction ID" value="UER00125"/>
</dbReference>
<keyword evidence="5 14" id="KW-0436">Ligase</keyword>
<dbReference type="GO" id="GO:0004637">
    <property type="term" value="F:phosphoribosylamine-glycine ligase activity"/>
    <property type="evidence" value="ECO:0007669"/>
    <property type="project" value="UniProtKB-EC"/>
</dbReference>
<name>A0A1E3G366_9BACT</name>
<dbReference type="InterPro" id="IPR020561">
    <property type="entry name" value="PRibGlycinamid_synth_ATP-grasp"/>
</dbReference>
<comment type="cofactor">
    <cofactor evidence="1">
        <name>Mn(2+)</name>
        <dbReference type="ChEBI" id="CHEBI:29035"/>
    </cofactor>
</comment>
<reference evidence="15" key="1">
    <citation type="submission" date="2016-04" db="EMBL/GenBank/DDBJ databases">
        <title>The genome sequence project of a novel Fervidobacterium isolate from a hot spring in Thailand.</title>
        <authorList>
            <person name="Gonzalez J.M."/>
            <person name="Cuecas A."/>
            <person name="Kanoksilapatham W."/>
        </authorList>
    </citation>
    <scope>NUCLEOTIDE SEQUENCE [LARGE SCALE GENOMIC DNA]</scope>
    <source>
        <strain evidence="15">FC2004</strain>
    </source>
</reference>
<dbReference type="InterPro" id="IPR013815">
    <property type="entry name" value="ATP_grasp_subdomain_1"/>
</dbReference>
<dbReference type="InterPro" id="IPR020560">
    <property type="entry name" value="PRibGlycinamide_synth_C-dom"/>
</dbReference>
<dbReference type="PROSITE" id="PS50975">
    <property type="entry name" value="ATP_GRASP"/>
    <property type="match status" value="1"/>
</dbReference>
<organism evidence="14 15">
    <name type="scientific">Fervidobacterium thailandense</name>
    <dbReference type="NCBI Taxonomy" id="1008305"/>
    <lineage>
        <taxon>Bacteria</taxon>
        <taxon>Thermotogati</taxon>
        <taxon>Thermotogota</taxon>
        <taxon>Thermotogae</taxon>
        <taxon>Thermotogales</taxon>
        <taxon>Fervidobacteriaceae</taxon>
        <taxon>Fervidobacterium</taxon>
    </lineage>
</organism>
<dbReference type="SUPFAM" id="SSF52440">
    <property type="entry name" value="PreATP-grasp domain"/>
    <property type="match status" value="1"/>
</dbReference>
<dbReference type="InterPro" id="IPR016185">
    <property type="entry name" value="PreATP-grasp_dom_sf"/>
</dbReference>
<dbReference type="RefSeq" id="WP_069293298.1">
    <property type="nucleotide sequence ID" value="NZ_CP140110.1"/>
</dbReference>
<evidence type="ECO:0000256" key="9">
    <source>
        <dbReference type="ARBA" id="ARBA00038345"/>
    </source>
</evidence>
<dbReference type="InterPro" id="IPR011761">
    <property type="entry name" value="ATP-grasp"/>
</dbReference>
<comment type="pathway">
    <text evidence="3">Purine metabolism; IMP biosynthesis via de novo pathway; N(1)-(5-phospho-D-ribosyl)glycinamide from 5-phospho-alpha-D-ribose 1-diphosphate: step 2/2.</text>
</comment>
<keyword evidence="6 12" id="KW-0547">Nucleotide-binding</keyword>